<evidence type="ECO:0000256" key="1">
    <source>
        <dbReference type="SAM" id="Phobius"/>
    </source>
</evidence>
<proteinExistence type="predicted"/>
<keyword evidence="1" id="KW-0812">Transmembrane</keyword>
<sequence>MKKRYIILSIITLAILIVPIFITTNYFFNPITFENDAITNRSWWHYKKPITIEFNNQQTNEKHKFTDQEDVTFIFKKLKNSPKANVDDNYIAPIGEEGKNFTPIAKIKIRSNQKNLGVFFVYTQKVFKVSGREGPPEYYRITSDLWNFLNKG</sequence>
<evidence type="ECO:0000313" key="2">
    <source>
        <dbReference type="EMBL" id="GAA0440697.1"/>
    </source>
</evidence>
<reference evidence="2 3" key="1">
    <citation type="journal article" date="2019" name="Int. J. Syst. Evol. Microbiol.">
        <title>The Global Catalogue of Microorganisms (GCM) 10K type strain sequencing project: providing services to taxonomists for standard genome sequencing and annotation.</title>
        <authorList>
            <consortium name="The Broad Institute Genomics Platform"/>
            <consortium name="The Broad Institute Genome Sequencing Center for Infectious Disease"/>
            <person name="Wu L."/>
            <person name="Ma J."/>
        </authorList>
    </citation>
    <scope>NUCLEOTIDE SEQUENCE [LARGE SCALE GENOMIC DNA]</scope>
    <source>
        <strain evidence="2 3">JCM 12149</strain>
    </source>
</reference>
<keyword evidence="3" id="KW-1185">Reference proteome</keyword>
<protein>
    <recommendedName>
        <fullName evidence="4">Lipoprotein</fullName>
    </recommendedName>
</protein>
<dbReference type="EMBL" id="BAAADM010000043">
    <property type="protein sequence ID" value="GAA0440697.1"/>
    <property type="molecule type" value="Genomic_DNA"/>
</dbReference>
<name>A0ABN0ZAN4_9BACI</name>
<comment type="caution">
    <text evidence="2">The sequence shown here is derived from an EMBL/GenBank/DDBJ whole genome shotgun (WGS) entry which is preliminary data.</text>
</comment>
<gene>
    <name evidence="2" type="ORF">GCM10008983_17160</name>
</gene>
<accession>A0ABN0ZAN4</accession>
<evidence type="ECO:0008006" key="4">
    <source>
        <dbReference type="Google" id="ProtNLM"/>
    </source>
</evidence>
<dbReference type="RefSeq" id="WP_343752435.1">
    <property type="nucleotide sequence ID" value="NZ_BAAADM010000043.1"/>
</dbReference>
<dbReference type="Proteomes" id="UP001501459">
    <property type="component" value="Unassembled WGS sequence"/>
</dbReference>
<evidence type="ECO:0000313" key="3">
    <source>
        <dbReference type="Proteomes" id="UP001501459"/>
    </source>
</evidence>
<feature type="transmembrane region" description="Helical" evidence="1">
    <location>
        <begin position="7"/>
        <end position="28"/>
    </location>
</feature>
<keyword evidence="1" id="KW-1133">Transmembrane helix</keyword>
<organism evidence="2 3">
    <name type="scientific">Lentibacillus halophilus</name>
    <dbReference type="NCBI Taxonomy" id="295065"/>
    <lineage>
        <taxon>Bacteria</taxon>
        <taxon>Bacillati</taxon>
        <taxon>Bacillota</taxon>
        <taxon>Bacilli</taxon>
        <taxon>Bacillales</taxon>
        <taxon>Bacillaceae</taxon>
        <taxon>Lentibacillus</taxon>
    </lineage>
</organism>
<keyword evidence="1" id="KW-0472">Membrane</keyword>